<name>A0AAW7DPC0_9FLAO</name>
<proteinExistence type="predicted"/>
<organism evidence="1 2">
    <name type="scientific">Empedobacter falsenii</name>
    <dbReference type="NCBI Taxonomy" id="343874"/>
    <lineage>
        <taxon>Bacteria</taxon>
        <taxon>Pseudomonadati</taxon>
        <taxon>Bacteroidota</taxon>
        <taxon>Flavobacteriia</taxon>
        <taxon>Flavobacteriales</taxon>
        <taxon>Weeksellaceae</taxon>
        <taxon>Empedobacter</taxon>
    </lineage>
</organism>
<dbReference type="RefSeq" id="WP_286487259.1">
    <property type="nucleotide sequence ID" value="NZ_JACALR010000020.1"/>
</dbReference>
<dbReference type="Proteomes" id="UP001173578">
    <property type="component" value="Unassembled WGS sequence"/>
</dbReference>
<evidence type="ECO:0000313" key="2">
    <source>
        <dbReference type="Proteomes" id="UP001173578"/>
    </source>
</evidence>
<reference evidence="1" key="2">
    <citation type="journal article" date="2022" name="Sci. Total Environ.">
        <title>Prevalence, transmission, and molecular epidemiology of tet(X)-positive bacteria among humans, animals, and environmental niches in China: An epidemiological, and genomic-based study.</title>
        <authorList>
            <person name="Dong N."/>
            <person name="Zeng Y."/>
            <person name="Cai C."/>
            <person name="Sun C."/>
            <person name="Lu J."/>
            <person name="Liu C."/>
            <person name="Zhou H."/>
            <person name="Sun Q."/>
            <person name="Shu L."/>
            <person name="Wang H."/>
            <person name="Wang Y."/>
            <person name="Wang S."/>
            <person name="Wu C."/>
            <person name="Chan E.W."/>
            <person name="Chen G."/>
            <person name="Shen Z."/>
            <person name="Chen S."/>
            <person name="Zhang R."/>
        </authorList>
    </citation>
    <scope>NUCLEOTIDE SEQUENCE</scope>
    <source>
        <strain evidence="1">210</strain>
    </source>
</reference>
<protein>
    <submittedName>
        <fullName evidence="1">Uncharacterized protein</fullName>
    </submittedName>
</protein>
<dbReference type="EMBL" id="JACALR010000020">
    <property type="protein sequence ID" value="MDM1552922.1"/>
    <property type="molecule type" value="Genomic_DNA"/>
</dbReference>
<accession>A0AAW7DPC0</accession>
<sequence>MRIEPIEEFVTEGVLIIANITKCKEYYSDKEFDYRYAEGLSDLLIKGIIHIITTEEDVEEINFIFDNEEFDFNEVDRRGKKWEYSESYNYLNVEDKDEIRLISHADFTQMCHNHKGDLEAQIESSLRLRNILNSDKPIDKDTFLEYFFPLLDFPVGQWRVNVYSKKFTPTIHKVVAPDGTYHWVIGYFLTEEEARGTQVHDAVIPNPRMVFISPTIYKVLP</sequence>
<evidence type="ECO:0000313" key="1">
    <source>
        <dbReference type="EMBL" id="MDM1552922.1"/>
    </source>
</evidence>
<comment type="caution">
    <text evidence="1">The sequence shown here is derived from an EMBL/GenBank/DDBJ whole genome shotgun (WGS) entry which is preliminary data.</text>
</comment>
<reference evidence="1" key="1">
    <citation type="submission" date="2020-06" db="EMBL/GenBank/DDBJ databases">
        <authorList>
            <person name="Dong N."/>
        </authorList>
    </citation>
    <scope>NUCLEOTIDE SEQUENCE</scope>
    <source>
        <strain evidence="1">210</strain>
    </source>
</reference>
<dbReference type="AlphaFoldDB" id="A0AAW7DPC0"/>
<gene>
    <name evidence="1" type="ORF">HX095_17125</name>
</gene>